<dbReference type="Proteomes" id="UP000610303">
    <property type="component" value="Unassembled WGS sequence"/>
</dbReference>
<dbReference type="InterPro" id="IPR029058">
    <property type="entry name" value="AB_hydrolase_fold"/>
</dbReference>
<dbReference type="Pfam" id="PF20434">
    <property type="entry name" value="BD-FAE"/>
    <property type="match status" value="1"/>
</dbReference>
<dbReference type="PANTHER" id="PTHR48081">
    <property type="entry name" value="AB HYDROLASE SUPERFAMILY PROTEIN C4A8.06C"/>
    <property type="match status" value="1"/>
</dbReference>
<evidence type="ECO:0000313" key="4">
    <source>
        <dbReference type="Proteomes" id="UP000610303"/>
    </source>
</evidence>
<reference evidence="3" key="1">
    <citation type="journal article" date="2014" name="Int. J. Syst. Evol. Microbiol.">
        <title>Complete genome sequence of Corynebacterium casei LMG S-19264T (=DSM 44701T), isolated from a smear-ripened cheese.</title>
        <authorList>
            <consortium name="US DOE Joint Genome Institute (JGI-PGF)"/>
            <person name="Walter F."/>
            <person name="Albersmeier A."/>
            <person name="Kalinowski J."/>
            <person name="Ruckert C."/>
        </authorList>
    </citation>
    <scope>NUCLEOTIDE SEQUENCE</scope>
    <source>
        <strain evidence="3">JCM 3346</strain>
    </source>
</reference>
<sequence length="347" mass="35077">MTRTRSSGGRGGRTRLVLVAAAALACIAVTGVLSGFHLPLQPIDPDAAESRSELASVVPIGIRTFEAPSDLVVDEDLPYGAREDGTLLTLDVCRPASTAATTDDGTDGAAGALPAVVSIHGGSWARGDKANADWRNVCLWLASEGFVAVSVNYRLVPDAVFPAQLDDVALAVEWLREPEQLAEYGIDPGRIGAFGGSAGGSLAALLGTRGDGPLDTGSRVAAVAELSGPLGLTGRALDADGASPWLRSVVSDYLGCDPGDASCGAAVEASAATHVDASDPPVFLAQSDAEVIPLGQQTSFVAALQAAGVPVESLVVPGSAHSIGILDASMRARVAAFLHAALGPAAR</sequence>
<name>A0A918F8Z1_AGRME</name>
<gene>
    <name evidence="3" type="ORF">GCM10010196_01270</name>
</gene>
<dbReference type="InterPro" id="IPR050300">
    <property type="entry name" value="GDXG_lipolytic_enzyme"/>
</dbReference>
<reference evidence="3" key="2">
    <citation type="submission" date="2020-09" db="EMBL/GenBank/DDBJ databases">
        <authorList>
            <person name="Sun Q."/>
            <person name="Ohkuma M."/>
        </authorList>
    </citation>
    <scope>NUCLEOTIDE SEQUENCE</scope>
    <source>
        <strain evidence="3">JCM 3346</strain>
    </source>
</reference>
<evidence type="ECO:0000256" key="1">
    <source>
        <dbReference type="ARBA" id="ARBA00022801"/>
    </source>
</evidence>
<organism evidence="3 4">
    <name type="scientific">Agromyces mediolanus</name>
    <name type="common">Corynebacterium mediolanum</name>
    <dbReference type="NCBI Taxonomy" id="41986"/>
    <lineage>
        <taxon>Bacteria</taxon>
        <taxon>Bacillati</taxon>
        <taxon>Actinomycetota</taxon>
        <taxon>Actinomycetes</taxon>
        <taxon>Micrococcales</taxon>
        <taxon>Microbacteriaceae</taxon>
        <taxon>Agromyces</taxon>
    </lineage>
</organism>
<evidence type="ECO:0000313" key="3">
    <source>
        <dbReference type="EMBL" id="GGR12540.1"/>
    </source>
</evidence>
<accession>A0A918F8Z1</accession>
<keyword evidence="1" id="KW-0378">Hydrolase</keyword>
<dbReference type="PANTHER" id="PTHR48081:SF13">
    <property type="entry name" value="ALPHA_BETA HYDROLASE"/>
    <property type="match status" value="1"/>
</dbReference>
<comment type="caution">
    <text evidence="3">The sequence shown here is derived from an EMBL/GenBank/DDBJ whole genome shotgun (WGS) entry which is preliminary data.</text>
</comment>
<dbReference type="GO" id="GO:0016787">
    <property type="term" value="F:hydrolase activity"/>
    <property type="evidence" value="ECO:0007669"/>
    <property type="project" value="UniProtKB-KW"/>
</dbReference>
<keyword evidence="4" id="KW-1185">Reference proteome</keyword>
<dbReference type="SUPFAM" id="SSF53474">
    <property type="entry name" value="alpha/beta-Hydrolases"/>
    <property type="match status" value="1"/>
</dbReference>
<dbReference type="Gene3D" id="3.40.50.1820">
    <property type="entry name" value="alpha/beta hydrolase"/>
    <property type="match status" value="1"/>
</dbReference>
<dbReference type="EMBL" id="BMRJ01000001">
    <property type="protein sequence ID" value="GGR12540.1"/>
    <property type="molecule type" value="Genomic_DNA"/>
</dbReference>
<dbReference type="PROSITE" id="PS51257">
    <property type="entry name" value="PROKAR_LIPOPROTEIN"/>
    <property type="match status" value="1"/>
</dbReference>
<dbReference type="RefSeq" id="WP_189083390.1">
    <property type="nucleotide sequence ID" value="NZ_BMRJ01000001.1"/>
</dbReference>
<dbReference type="AlphaFoldDB" id="A0A918F8Z1"/>
<evidence type="ECO:0000259" key="2">
    <source>
        <dbReference type="Pfam" id="PF20434"/>
    </source>
</evidence>
<feature type="domain" description="BD-FAE-like" evidence="2">
    <location>
        <begin position="110"/>
        <end position="302"/>
    </location>
</feature>
<protein>
    <recommendedName>
        <fullName evidence="2">BD-FAE-like domain-containing protein</fullName>
    </recommendedName>
</protein>
<dbReference type="InterPro" id="IPR049492">
    <property type="entry name" value="BD-FAE-like_dom"/>
</dbReference>
<proteinExistence type="predicted"/>